<dbReference type="GO" id="GO:0004497">
    <property type="term" value="F:monooxygenase activity"/>
    <property type="evidence" value="ECO:0007669"/>
    <property type="project" value="UniProtKB-KW"/>
</dbReference>
<dbReference type="InterPro" id="IPR017972">
    <property type="entry name" value="Cyt_P450_CS"/>
</dbReference>
<keyword evidence="3 7" id="KW-0479">Metal-binding</keyword>
<sequence length="419" mass="46094">MFSAMADLRSVPVAPGRLPGIGHLGALARGPLEFLVALRGSGDIVRVDLGPKPVYFITAPRLHRQALTTPGFSRGRIYERARTLFGNGLATSDGALHLRQRRLVQPLFHRAHVESYLEMMAAQARALVDSWEHGRVVAVDRAMSDLMLKIVVNALTSRDIGRSAAAEIHRLMPVIMKGIALRMVTPVHPRFDAAADRLRRLVGELITAYRASPGDGSDLLAMLVAADMSDEQICDEVVSLLMAGTETPSSTLAWVFHELARHPSVEQRLHAEARSVLGGAPVTMEALGRLEYTRRVVTEALRLHPTLLFTLRTTQTVSLGGVEFPRGVELAYSPYALHRDPSLYPSPLHFDPDRSVPDAFSPFNFGVHKCVGEHFAWAEMMITVATIAARWSLRSCGPVREVLAIVPRPRSLPMRVVAR</sequence>
<dbReference type="STRING" id="211114.SAMN04489726_6875"/>
<dbReference type="Pfam" id="PF00067">
    <property type="entry name" value="p450"/>
    <property type="match status" value="1"/>
</dbReference>
<accession>A0A1H0BVU3</accession>
<dbReference type="eggNOG" id="COG2124">
    <property type="taxonomic scope" value="Bacteria"/>
</dbReference>
<dbReference type="PRINTS" id="PR00463">
    <property type="entry name" value="EP450I"/>
</dbReference>
<dbReference type="InterPro" id="IPR036396">
    <property type="entry name" value="Cyt_P450_sf"/>
</dbReference>
<dbReference type="GO" id="GO:0016705">
    <property type="term" value="F:oxidoreductase activity, acting on paired donors, with incorporation or reduction of molecular oxygen"/>
    <property type="evidence" value="ECO:0007669"/>
    <property type="project" value="InterPro"/>
</dbReference>
<feature type="binding site" description="axial binding residue" evidence="7">
    <location>
        <position position="370"/>
    </location>
    <ligand>
        <name>heme</name>
        <dbReference type="ChEBI" id="CHEBI:30413"/>
    </ligand>
    <ligandPart>
        <name>Fe</name>
        <dbReference type="ChEBI" id="CHEBI:18248"/>
    </ligandPart>
</feature>
<dbReference type="PANTHER" id="PTHR24291:SF50">
    <property type="entry name" value="BIFUNCTIONAL ALBAFLAVENONE MONOOXYGENASE_TERPENE SYNTHASE"/>
    <property type="match status" value="1"/>
</dbReference>
<keyword evidence="2 7" id="KW-0349">Heme</keyword>
<evidence type="ECO:0000256" key="2">
    <source>
        <dbReference type="ARBA" id="ARBA00022617"/>
    </source>
</evidence>
<keyword evidence="6 8" id="KW-0503">Monooxygenase</keyword>
<dbReference type="EMBL" id="LT629701">
    <property type="protein sequence ID" value="SDN49762.1"/>
    <property type="molecule type" value="Genomic_DNA"/>
</dbReference>
<dbReference type="InterPro" id="IPR050196">
    <property type="entry name" value="Cytochrome_P450_Monoox"/>
</dbReference>
<dbReference type="PROSITE" id="PS00086">
    <property type="entry name" value="CYTOCHROME_P450"/>
    <property type="match status" value="1"/>
</dbReference>
<reference evidence="9 10" key="1">
    <citation type="submission" date="2016-10" db="EMBL/GenBank/DDBJ databases">
        <authorList>
            <person name="de Groot N.N."/>
        </authorList>
    </citation>
    <scope>NUCLEOTIDE SEQUENCE [LARGE SCALE GENOMIC DNA]</scope>
    <source>
        <strain evidence="9 10">DSM 44149</strain>
    </source>
</reference>
<dbReference type="SUPFAM" id="SSF48264">
    <property type="entry name" value="Cytochrome P450"/>
    <property type="match status" value="1"/>
</dbReference>
<evidence type="ECO:0000256" key="5">
    <source>
        <dbReference type="ARBA" id="ARBA00023004"/>
    </source>
</evidence>
<dbReference type="PRINTS" id="PR00385">
    <property type="entry name" value="P450"/>
</dbReference>
<evidence type="ECO:0000256" key="3">
    <source>
        <dbReference type="ARBA" id="ARBA00022723"/>
    </source>
</evidence>
<proteinExistence type="inferred from homology"/>
<dbReference type="Gene3D" id="1.10.630.10">
    <property type="entry name" value="Cytochrome P450"/>
    <property type="match status" value="1"/>
</dbReference>
<evidence type="ECO:0000313" key="9">
    <source>
        <dbReference type="EMBL" id="SDN49762.1"/>
    </source>
</evidence>
<dbReference type="PANTHER" id="PTHR24291">
    <property type="entry name" value="CYTOCHROME P450 FAMILY 4"/>
    <property type="match status" value="1"/>
</dbReference>
<keyword evidence="5 7" id="KW-0408">Iron</keyword>
<comment type="cofactor">
    <cofactor evidence="7">
        <name>heme</name>
        <dbReference type="ChEBI" id="CHEBI:30413"/>
    </cofactor>
</comment>
<keyword evidence="4 8" id="KW-0560">Oxidoreductase</keyword>
<name>A0A1H0BVU3_ALLAB</name>
<organism evidence="9 10">
    <name type="scientific">Allokutzneria albata</name>
    <name type="common">Kibdelosporangium albatum</name>
    <dbReference type="NCBI Taxonomy" id="211114"/>
    <lineage>
        <taxon>Bacteria</taxon>
        <taxon>Bacillati</taxon>
        <taxon>Actinomycetota</taxon>
        <taxon>Actinomycetes</taxon>
        <taxon>Pseudonocardiales</taxon>
        <taxon>Pseudonocardiaceae</taxon>
        <taxon>Allokutzneria</taxon>
    </lineage>
</organism>
<dbReference type="OrthoDB" id="5290182at2"/>
<evidence type="ECO:0000256" key="1">
    <source>
        <dbReference type="ARBA" id="ARBA00010617"/>
    </source>
</evidence>
<evidence type="ECO:0000313" key="10">
    <source>
        <dbReference type="Proteomes" id="UP000183376"/>
    </source>
</evidence>
<evidence type="ECO:0000256" key="8">
    <source>
        <dbReference type="RuleBase" id="RU000461"/>
    </source>
</evidence>
<comment type="similarity">
    <text evidence="1 8">Belongs to the cytochrome P450 family.</text>
</comment>
<evidence type="ECO:0000256" key="7">
    <source>
        <dbReference type="PIRSR" id="PIRSR602401-1"/>
    </source>
</evidence>
<dbReference type="AlphaFoldDB" id="A0A1H0BVU3"/>
<protein>
    <submittedName>
        <fullName evidence="9">Cytochrome P450</fullName>
    </submittedName>
</protein>
<evidence type="ECO:0000256" key="6">
    <source>
        <dbReference type="ARBA" id="ARBA00023033"/>
    </source>
</evidence>
<evidence type="ECO:0000256" key="4">
    <source>
        <dbReference type="ARBA" id="ARBA00023002"/>
    </source>
</evidence>
<dbReference type="Proteomes" id="UP000183376">
    <property type="component" value="Chromosome I"/>
</dbReference>
<gene>
    <name evidence="9" type="ORF">SAMN04489726_6875</name>
</gene>
<dbReference type="GO" id="GO:0005506">
    <property type="term" value="F:iron ion binding"/>
    <property type="evidence" value="ECO:0007669"/>
    <property type="project" value="InterPro"/>
</dbReference>
<dbReference type="InterPro" id="IPR001128">
    <property type="entry name" value="Cyt_P450"/>
</dbReference>
<dbReference type="GO" id="GO:0020037">
    <property type="term" value="F:heme binding"/>
    <property type="evidence" value="ECO:0007669"/>
    <property type="project" value="InterPro"/>
</dbReference>
<dbReference type="InterPro" id="IPR002401">
    <property type="entry name" value="Cyt_P450_E_grp-I"/>
</dbReference>
<keyword evidence="10" id="KW-1185">Reference proteome</keyword>